<comment type="caution">
    <text evidence="1">The sequence shown here is derived from an EMBL/GenBank/DDBJ whole genome shotgun (WGS) entry which is preliminary data.</text>
</comment>
<reference evidence="1 2" key="1">
    <citation type="submission" date="2021-06" db="EMBL/GenBank/DDBJ databases">
        <title>Caerostris extrusa draft genome.</title>
        <authorList>
            <person name="Kono N."/>
            <person name="Arakawa K."/>
        </authorList>
    </citation>
    <scope>NUCLEOTIDE SEQUENCE [LARGE SCALE GENOMIC DNA]</scope>
</reference>
<name>A0AAV4V8Q5_CAEEX</name>
<proteinExistence type="predicted"/>
<dbReference type="Proteomes" id="UP001054945">
    <property type="component" value="Unassembled WGS sequence"/>
</dbReference>
<accession>A0AAV4V8Q5</accession>
<evidence type="ECO:0000313" key="2">
    <source>
        <dbReference type="Proteomes" id="UP001054945"/>
    </source>
</evidence>
<evidence type="ECO:0000313" key="1">
    <source>
        <dbReference type="EMBL" id="GIY66403.1"/>
    </source>
</evidence>
<keyword evidence="2" id="KW-1185">Reference proteome</keyword>
<sequence>MRFMFVQCSHQSASRFSDTLSTIRSPGSVFSVINRKGSEFSRNADSINALYGFFGCGNHPNLPNDAKNESLTKDIPEQPTFGDFLEDFLSFLSAFVPFFIQWQVEFYWAQRRRVVGAKPLGTVDRVVR</sequence>
<dbReference type="EMBL" id="BPLR01014113">
    <property type="protein sequence ID" value="GIY66403.1"/>
    <property type="molecule type" value="Genomic_DNA"/>
</dbReference>
<protein>
    <submittedName>
        <fullName evidence="1">Uncharacterized protein</fullName>
    </submittedName>
</protein>
<gene>
    <name evidence="1" type="ORF">CEXT_791761</name>
</gene>
<dbReference type="AlphaFoldDB" id="A0AAV4V8Q5"/>
<organism evidence="1 2">
    <name type="scientific">Caerostris extrusa</name>
    <name type="common">Bark spider</name>
    <name type="synonym">Caerostris bankana</name>
    <dbReference type="NCBI Taxonomy" id="172846"/>
    <lineage>
        <taxon>Eukaryota</taxon>
        <taxon>Metazoa</taxon>
        <taxon>Ecdysozoa</taxon>
        <taxon>Arthropoda</taxon>
        <taxon>Chelicerata</taxon>
        <taxon>Arachnida</taxon>
        <taxon>Araneae</taxon>
        <taxon>Araneomorphae</taxon>
        <taxon>Entelegynae</taxon>
        <taxon>Araneoidea</taxon>
        <taxon>Araneidae</taxon>
        <taxon>Caerostris</taxon>
    </lineage>
</organism>